<evidence type="ECO:0000313" key="2">
    <source>
        <dbReference type="EMBL" id="KAL0270712.1"/>
    </source>
</evidence>
<name>A0AAW2HMA8_9NEOP</name>
<accession>A0AAW2HMA8</accession>
<proteinExistence type="predicted"/>
<gene>
    <name evidence="2" type="ORF">PYX00_008020</name>
</gene>
<dbReference type="EMBL" id="JARGDH010000004">
    <property type="protein sequence ID" value="KAL0270712.1"/>
    <property type="molecule type" value="Genomic_DNA"/>
</dbReference>
<dbReference type="PANTHER" id="PTHR21398">
    <property type="entry name" value="AGAP007094-PA"/>
    <property type="match status" value="1"/>
</dbReference>
<feature type="signal peptide" evidence="1">
    <location>
        <begin position="1"/>
        <end position="19"/>
    </location>
</feature>
<evidence type="ECO:0000256" key="1">
    <source>
        <dbReference type="SAM" id="SignalP"/>
    </source>
</evidence>
<comment type="caution">
    <text evidence="2">The sequence shown here is derived from an EMBL/GenBank/DDBJ whole genome shotgun (WGS) entry which is preliminary data.</text>
</comment>
<dbReference type="InterPro" id="IPR006631">
    <property type="entry name" value="DM4_12"/>
</dbReference>
<dbReference type="SMART" id="SM00718">
    <property type="entry name" value="DM4_12"/>
    <property type="match status" value="1"/>
</dbReference>
<keyword evidence="1" id="KW-0732">Signal</keyword>
<organism evidence="2">
    <name type="scientific">Menopon gallinae</name>
    <name type="common">poultry shaft louse</name>
    <dbReference type="NCBI Taxonomy" id="328185"/>
    <lineage>
        <taxon>Eukaryota</taxon>
        <taxon>Metazoa</taxon>
        <taxon>Ecdysozoa</taxon>
        <taxon>Arthropoda</taxon>
        <taxon>Hexapoda</taxon>
        <taxon>Insecta</taxon>
        <taxon>Pterygota</taxon>
        <taxon>Neoptera</taxon>
        <taxon>Paraneoptera</taxon>
        <taxon>Psocodea</taxon>
        <taxon>Troctomorpha</taxon>
        <taxon>Phthiraptera</taxon>
        <taxon>Amblycera</taxon>
        <taxon>Menoponidae</taxon>
        <taxon>Menopon</taxon>
    </lineage>
</organism>
<sequence length="210" mass="23937">MGVTFWLAITCIVAVASQAKCDLQSDILEAESQISDIHSRSRRYVVFPEGSTFNAAFCITIKSTTGPDEIFTEGVNWAISYDLPNETIHDKKDGYEFPVLIRRHKRDLYIRMEKLIDSAGIDGRECVLRTICEVGQQLAPRQGILEEIFRILFMNPVTKERGSKLHKIYQQAYETGTRNENCNDMYPCPFSILDLGLSFGEFPHPSEYIN</sequence>
<feature type="chain" id="PRO_5043374257" evidence="1">
    <location>
        <begin position="20"/>
        <end position="210"/>
    </location>
</feature>
<reference evidence="2" key="1">
    <citation type="journal article" date="2024" name="Gigascience">
        <title>Chromosome-level genome of the poultry shaft louse Menopon gallinae provides insight into the host-switching and adaptive evolution of parasitic lice.</title>
        <authorList>
            <person name="Xu Y."/>
            <person name="Ma L."/>
            <person name="Liu S."/>
            <person name="Liang Y."/>
            <person name="Liu Q."/>
            <person name="He Z."/>
            <person name="Tian L."/>
            <person name="Duan Y."/>
            <person name="Cai W."/>
            <person name="Li H."/>
            <person name="Song F."/>
        </authorList>
    </citation>
    <scope>NUCLEOTIDE SEQUENCE</scope>
    <source>
        <strain evidence="2">Cailab_2023a</strain>
    </source>
</reference>
<protein>
    <submittedName>
        <fullName evidence="2">Uncharacterized protein</fullName>
    </submittedName>
</protein>
<dbReference type="PANTHER" id="PTHR21398:SF7">
    <property type="entry name" value="LP19941P"/>
    <property type="match status" value="1"/>
</dbReference>
<dbReference type="Pfam" id="PF07841">
    <property type="entry name" value="DM4_12"/>
    <property type="match status" value="1"/>
</dbReference>
<dbReference type="AlphaFoldDB" id="A0AAW2HMA8"/>